<dbReference type="Pfam" id="PF23865">
    <property type="entry name" value="DUF7223"/>
    <property type="match status" value="1"/>
</dbReference>
<keyword evidence="5" id="KW-1185">Reference proteome</keyword>
<feature type="signal peptide" evidence="2">
    <location>
        <begin position="1"/>
        <end position="22"/>
    </location>
</feature>
<feature type="domain" description="DUF7223" evidence="3">
    <location>
        <begin position="282"/>
        <end position="489"/>
    </location>
</feature>
<feature type="compositionally biased region" description="Acidic residues" evidence="1">
    <location>
        <begin position="547"/>
        <end position="562"/>
    </location>
</feature>
<feature type="compositionally biased region" description="Acidic residues" evidence="1">
    <location>
        <begin position="512"/>
        <end position="540"/>
    </location>
</feature>
<evidence type="ECO:0000259" key="3">
    <source>
        <dbReference type="Pfam" id="PF23865"/>
    </source>
</evidence>
<organism evidence="4 5">
    <name type="scientific">Marasmius oreades</name>
    <name type="common">fairy-ring Marasmius</name>
    <dbReference type="NCBI Taxonomy" id="181124"/>
    <lineage>
        <taxon>Eukaryota</taxon>
        <taxon>Fungi</taxon>
        <taxon>Dikarya</taxon>
        <taxon>Basidiomycota</taxon>
        <taxon>Agaricomycotina</taxon>
        <taxon>Agaricomycetes</taxon>
        <taxon>Agaricomycetidae</taxon>
        <taxon>Agaricales</taxon>
        <taxon>Marasmiineae</taxon>
        <taxon>Marasmiaceae</taxon>
        <taxon>Marasmius</taxon>
    </lineage>
</organism>
<dbReference type="RefSeq" id="XP_043003428.1">
    <property type="nucleotide sequence ID" value="XM_043159822.1"/>
</dbReference>
<feature type="compositionally biased region" description="Basic and acidic residues" evidence="1">
    <location>
        <begin position="590"/>
        <end position="611"/>
    </location>
</feature>
<dbReference type="GeneID" id="66071950"/>
<feature type="compositionally biased region" description="Basic and acidic residues" evidence="1">
    <location>
        <begin position="499"/>
        <end position="511"/>
    </location>
</feature>
<dbReference type="Proteomes" id="UP001049176">
    <property type="component" value="Chromosome 10"/>
</dbReference>
<dbReference type="EMBL" id="CM032190">
    <property type="protein sequence ID" value="KAG7086957.1"/>
    <property type="molecule type" value="Genomic_DNA"/>
</dbReference>
<sequence length="644" mass="67415">MVNGLSLPSLALLPLVFLSAFAENDWKTPCLNGVCQYSFTGSSSGTVKIWGSPDAITDITTAAGWEILGCSSDALAQDIRLVCQGDENSEESGCAHLYQNIGAEGKIVRLPENCGKSAFARVSKAWVSEDQSIPATVAKRLVRRDGAPPVVKALRLDTDFAAADTWKKVGPVNIAIQGANFDGADVKGVMQTAGPQRRSRLFGRDTNNLFGIGKVDFNKTVDLPPFSLTKNANLLDAKVSCPKFDAGIKVDIDSDGSAQVSIGAVATGTIIPPKVEKFQLFSGLDANVNGTLSMKADASGILDSGRIKVFEVGVPGLDIPGIFSIGPTFTINAQAVATLDLNVDMTVGFVYNVNKATLFFPDKDNKESGGDFEIGDTPLTLSTDANAQINGNVQAHLIPGINLGISALSIANAEVFLELDASATLSLNAAASTKKSQGTNATTTGGGCVDMGVGLDVAAGARGNFFSIFNEQTQVSLFNKQFELFNKCFGDQGNSTETAKGETSADDKTTTEDDTTADDDTTTEDDTTAGDDTTADDDTTAENNTTTDDDTAAGETTAEDEATTGGQKTKAEAKVAAPARRRSRIMGRQAKIEKASVKAAKTKTDSPKEKQGNATSQALQCLKSIAKATLLTSGTISKSEIKTV</sequence>
<dbReference type="OrthoDB" id="73875at2759"/>
<dbReference type="AlphaFoldDB" id="A0A9P7ULD3"/>
<proteinExistence type="predicted"/>
<feature type="region of interest" description="Disordered" evidence="1">
    <location>
        <begin position="491"/>
        <end position="615"/>
    </location>
</feature>
<evidence type="ECO:0000256" key="1">
    <source>
        <dbReference type="SAM" id="MobiDB-lite"/>
    </source>
</evidence>
<dbReference type="KEGG" id="more:E1B28_002874"/>
<accession>A0A9P7ULD3</accession>
<comment type="caution">
    <text evidence="4">The sequence shown here is derived from an EMBL/GenBank/DDBJ whole genome shotgun (WGS) entry which is preliminary data.</text>
</comment>
<evidence type="ECO:0000313" key="4">
    <source>
        <dbReference type="EMBL" id="KAG7086957.1"/>
    </source>
</evidence>
<keyword evidence="2" id="KW-0732">Signal</keyword>
<reference evidence="4" key="1">
    <citation type="journal article" date="2021" name="Genome Biol. Evol.">
        <title>The assembled and annotated genome of the fairy-ring fungus Marasmius oreades.</title>
        <authorList>
            <person name="Hiltunen M."/>
            <person name="Ament-Velasquez S.L."/>
            <person name="Johannesson H."/>
        </authorList>
    </citation>
    <scope>NUCLEOTIDE SEQUENCE</scope>
    <source>
        <strain evidence="4">03SP1</strain>
    </source>
</reference>
<evidence type="ECO:0000313" key="5">
    <source>
        <dbReference type="Proteomes" id="UP001049176"/>
    </source>
</evidence>
<gene>
    <name evidence="4" type="ORF">E1B28_002874</name>
</gene>
<dbReference type="InterPro" id="IPR055647">
    <property type="entry name" value="DUF7223"/>
</dbReference>
<protein>
    <recommendedName>
        <fullName evidence="3">DUF7223 domain-containing protein</fullName>
    </recommendedName>
</protein>
<name>A0A9P7ULD3_9AGAR</name>
<evidence type="ECO:0000256" key="2">
    <source>
        <dbReference type="SAM" id="SignalP"/>
    </source>
</evidence>
<feature type="chain" id="PRO_5040437260" description="DUF7223 domain-containing protein" evidence="2">
    <location>
        <begin position="23"/>
        <end position="644"/>
    </location>
</feature>